<sequence>MAAVWQLQTGVNDVGAGTTGRHGEPISNTICTLGWGNQDVRLLLQLTSSMHFPDPQAALVSTNITLAPQSHAGPMAQSELREYASAQKLCRSRPSLSCDFKVPMLCCNLH</sequence>
<protein>
    <submittedName>
        <fullName evidence="1">Uncharacterized protein</fullName>
    </submittedName>
</protein>
<proteinExistence type="predicted"/>
<gene>
    <name evidence="1" type="ORF">PECUL_23A061000</name>
</gene>
<evidence type="ECO:0000313" key="1">
    <source>
        <dbReference type="EMBL" id="CAH2299198.1"/>
    </source>
</evidence>
<dbReference type="Proteomes" id="UP001295444">
    <property type="component" value="Chromosome 06"/>
</dbReference>
<name>A0AAD1SEH1_PELCU</name>
<accession>A0AAD1SEH1</accession>
<keyword evidence="2" id="KW-1185">Reference proteome</keyword>
<evidence type="ECO:0000313" key="2">
    <source>
        <dbReference type="Proteomes" id="UP001295444"/>
    </source>
</evidence>
<reference evidence="1" key="1">
    <citation type="submission" date="2022-03" db="EMBL/GenBank/DDBJ databases">
        <authorList>
            <person name="Alioto T."/>
            <person name="Alioto T."/>
            <person name="Gomez Garrido J."/>
        </authorList>
    </citation>
    <scope>NUCLEOTIDE SEQUENCE</scope>
</reference>
<dbReference type="EMBL" id="OW240917">
    <property type="protein sequence ID" value="CAH2299198.1"/>
    <property type="molecule type" value="Genomic_DNA"/>
</dbReference>
<dbReference type="AlphaFoldDB" id="A0AAD1SEH1"/>
<organism evidence="1 2">
    <name type="scientific">Pelobates cultripes</name>
    <name type="common">Western spadefoot toad</name>
    <dbReference type="NCBI Taxonomy" id="61616"/>
    <lineage>
        <taxon>Eukaryota</taxon>
        <taxon>Metazoa</taxon>
        <taxon>Chordata</taxon>
        <taxon>Craniata</taxon>
        <taxon>Vertebrata</taxon>
        <taxon>Euteleostomi</taxon>
        <taxon>Amphibia</taxon>
        <taxon>Batrachia</taxon>
        <taxon>Anura</taxon>
        <taxon>Pelobatoidea</taxon>
        <taxon>Pelobatidae</taxon>
        <taxon>Pelobates</taxon>
    </lineage>
</organism>